<gene>
    <name evidence="1" type="ORF">FNV43_RR12306</name>
</gene>
<dbReference type="EMBL" id="VOIH02000005">
    <property type="protein sequence ID" value="KAF3447126.1"/>
    <property type="molecule type" value="Genomic_DNA"/>
</dbReference>
<evidence type="ECO:0000313" key="2">
    <source>
        <dbReference type="Proteomes" id="UP000796880"/>
    </source>
</evidence>
<dbReference type="PANTHER" id="PTHR33527:SF18">
    <property type="entry name" value="F13O11.17 PROTEIN"/>
    <property type="match status" value="1"/>
</dbReference>
<dbReference type="OrthoDB" id="1882251at2759"/>
<organism evidence="1 2">
    <name type="scientific">Rhamnella rubrinervis</name>
    <dbReference type="NCBI Taxonomy" id="2594499"/>
    <lineage>
        <taxon>Eukaryota</taxon>
        <taxon>Viridiplantae</taxon>
        <taxon>Streptophyta</taxon>
        <taxon>Embryophyta</taxon>
        <taxon>Tracheophyta</taxon>
        <taxon>Spermatophyta</taxon>
        <taxon>Magnoliopsida</taxon>
        <taxon>eudicotyledons</taxon>
        <taxon>Gunneridae</taxon>
        <taxon>Pentapetalae</taxon>
        <taxon>rosids</taxon>
        <taxon>fabids</taxon>
        <taxon>Rosales</taxon>
        <taxon>Rhamnaceae</taxon>
        <taxon>rhamnoid group</taxon>
        <taxon>Rhamneae</taxon>
        <taxon>Rhamnella</taxon>
    </lineage>
</organism>
<name>A0A8K0MIE5_9ROSA</name>
<accession>A0A8K0MIE5</accession>
<keyword evidence="2" id="KW-1185">Reference proteome</keyword>
<dbReference type="Proteomes" id="UP000796880">
    <property type="component" value="Unassembled WGS sequence"/>
</dbReference>
<comment type="caution">
    <text evidence="1">The sequence shown here is derived from an EMBL/GenBank/DDBJ whole genome shotgun (WGS) entry which is preliminary data.</text>
</comment>
<dbReference type="PANTHER" id="PTHR33527">
    <property type="entry name" value="OS07G0274300 PROTEIN"/>
    <property type="match status" value="1"/>
</dbReference>
<evidence type="ECO:0000313" key="1">
    <source>
        <dbReference type="EMBL" id="KAF3447126.1"/>
    </source>
</evidence>
<sequence>MVIISLEELHLYHKIDREIFSRLVIKLLRDPAESLLVMALWLWLEDKGYANIILKMTTLPDPIVNAVADEAVRCLKCLETTTSRVLLSGGGGLPLTAKILQTQISLQTFTQHRFTTISGIKIFLNNVCARIFTDILQRVLAAGPSQMRTDQPLVIPGFPHPLFGALTVVTQPMDNDLISTTELWGWHPTNEISEDDRTMFLTFSRGFPVSEEEVRELFTEMFGNCVEGVHMGNVSSNSNNITNDQQQPLYARMILKSVTTVDQILDGRHISKFRINGKHIWARKYERRDQ</sequence>
<protein>
    <submittedName>
        <fullName evidence="1">Uncharacterized protein</fullName>
    </submittedName>
</protein>
<reference evidence="1" key="1">
    <citation type="submission" date="2020-03" db="EMBL/GenBank/DDBJ databases">
        <title>A high-quality chromosome-level genome assembly of a woody plant with both climbing and erect habits, Rhamnella rubrinervis.</title>
        <authorList>
            <person name="Lu Z."/>
            <person name="Yang Y."/>
            <person name="Zhu X."/>
            <person name="Sun Y."/>
        </authorList>
    </citation>
    <scope>NUCLEOTIDE SEQUENCE</scope>
    <source>
        <strain evidence="1">BYM</strain>
        <tissue evidence="1">Leaf</tissue>
    </source>
</reference>
<dbReference type="AlphaFoldDB" id="A0A8K0MIE5"/>
<proteinExistence type="predicted"/>